<dbReference type="SUPFAM" id="SSF159888">
    <property type="entry name" value="YdhG-like"/>
    <property type="match status" value="1"/>
</dbReference>
<dbReference type="OrthoDB" id="9813231at2"/>
<protein>
    <recommendedName>
        <fullName evidence="1">YdhG-like domain-containing protein</fullName>
    </recommendedName>
</protein>
<evidence type="ECO:0000313" key="3">
    <source>
        <dbReference type="Proteomes" id="UP000243297"/>
    </source>
</evidence>
<accession>A0A1T4KR41</accession>
<feature type="domain" description="YdhG-like" evidence="1">
    <location>
        <begin position="15"/>
        <end position="110"/>
    </location>
</feature>
<organism evidence="2 3">
    <name type="scientific">Anaerorhabdus furcosa</name>
    <dbReference type="NCBI Taxonomy" id="118967"/>
    <lineage>
        <taxon>Bacteria</taxon>
        <taxon>Bacillati</taxon>
        <taxon>Bacillota</taxon>
        <taxon>Erysipelotrichia</taxon>
        <taxon>Erysipelotrichales</taxon>
        <taxon>Erysipelotrichaceae</taxon>
        <taxon>Anaerorhabdus</taxon>
    </lineage>
</organism>
<dbReference type="Proteomes" id="UP000243297">
    <property type="component" value="Unassembled WGS sequence"/>
</dbReference>
<dbReference type="AlphaFoldDB" id="A0A1T4KR41"/>
<dbReference type="EMBL" id="FUWY01000001">
    <property type="protein sequence ID" value="SJZ44853.1"/>
    <property type="molecule type" value="Genomic_DNA"/>
</dbReference>
<dbReference type="STRING" id="118967.SAMN02745191_0661"/>
<evidence type="ECO:0000313" key="2">
    <source>
        <dbReference type="EMBL" id="SJZ44853.1"/>
    </source>
</evidence>
<name>A0A1T4KR41_9FIRM</name>
<dbReference type="Pfam" id="PF08818">
    <property type="entry name" value="DUF1801"/>
    <property type="match status" value="1"/>
</dbReference>
<dbReference type="RefSeq" id="WP_078711083.1">
    <property type="nucleotide sequence ID" value="NZ_FUWY01000001.1"/>
</dbReference>
<proteinExistence type="predicted"/>
<evidence type="ECO:0000259" key="1">
    <source>
        <dbReference type="Pfam" id="PF08818"/>
    </source>
</evidence>
<dbReference type="InterPro" id="IPR014922">
    <property type="entry name" value="YdhG-like"/>
</dbReference>
<sequence>MHTVDHYLESLKGIRKNRLEEVVDYIRTKYPHVEESCSLSPKWNYPTFKTGDNYVALASVKNYISIHFGRYGATKIIGERNPKIQTKVGCVNIKDKDEWPIEDIQKAIDFTLR</sequence>
<gene>
    <name evidence="2" type="ORF">SAMN02745191_0661</name>
</gene>
<keyword evidence="3" id="KW-1185">Reference proteome</keyword>
<dbReference type="Gene3D" id="3.90.1150.200">
    <property type="match status" value="1"/>
</dbReference>
<reference evidence="3" key="1">
    <citation type="submission" date="2017-02" db="EMBL/GenBank/DDBJ databases">
        <authorList>
            <person name="Varghese N."/>
            <person name="Submissions S."/>
        </authorList>
    </citation>
    <scope>NUCLEOTIDE SEQUENCE [LARGE SCALE GENOMIC DNA]</scope>
    <source>
        <strain evidence="3">ATCC 25662</strain>
    </source>
</reference>